<organism evidence="2 3">
    <name type="scientific">Streptomyces prasinopilosus</name>
    <dbReference type="NCBI Taxonomy" id="67344"/>
    <lineage>
        <taxon>Bacteria</taxon>
        <taxon>Bacillati</taxon>
        <taxon>Actinomycetota</taxon>
        <taxon>Actinomycetes</taxon>
        <taxon>Kitasatosporales</taxon>
        <taxon>Streptomycetaceae</taxon>
        <taxon>Streptomyces</taxon>
    </lineage>
</organism>
<keyword evidence="3" id="KW-1185">Reference proteome</keyword>
<reference evidence="3" key="1">
    <citation type="submission" date="2016-10" db="EMBL/GenBank/DDBJ databases">
        <authorList>
            <person name="Varghese N."/>
            <person name="Submissions S."/>
        </authorList>
    </citation>
    <scope>NUCLEOTIDE SEQUENCE [LARGE SCALE GENOMIC DNA]</scope>
    <source>
        <strain evidence="3">CGMCC 4.3504</strain>
    </source>
</reference>
<evidence type="ECO:0000313" key="2">
    <source>
        <dbReference type="EMBL" id="SDC92075.1"/>
    </source>
</evidence>
<feature type="compositionally biased region" description="Polar residues" evidence="1">
    <location>
        <begin position="7"/>
        <end position="24"/>
    </location>
</feature>
<dbReference type="EMBL" id="FMZK01000004">
    <property type="protein sequence ID" value="SDC92075.1"/>
    <property type="molecule type" value="Genomic_DNA"/>
</dbReference>
<protein>
    <submittedName>
        <fullName evidence="2">Uncharacterized protein</fullName>
    </submittedName>
</protein>
<dbReference type="Proteomes" id="UP000182100">
    <property type="component" value="Unassembled WGS sequence"/>
</dbReference>
<evidence type="ECO:0000256" key="1">
    <source>
        <dbReference type="SAM" id="MobiDB-lite"/>
    </source>
</evidence>
<accession>A0A1G6QK75</accession>
<feature type="region of interest" description="Disordered" evidence="1">
    <location>
        <begin position="1"/>
        <end position="26"/>
    </location>
</feature>
<name>A0A1G6QK75_9ACTN</name>
<dbReference type="AlphaFoldDB" id="A0A1G6QK75"/>
<dbReference type="STRING" id="67344.SAMN05216505_104147"/>
<evidence type="ECO:0000313" key="3">
    <source>
        <dbReference type="Proteomes" id="UP000182100"/>
    </source>
</evidence>
<proteinExistence type="predicted"/>
<gene>
    <name evidence="2" type="ORF">SAMN05216505_104147</name>
</gene>
<sequence length="40" mass="4255">MGLNAIESGNTVPISPSGTINSCRPSDWIQPKSGPFLRLL</sequence>